<feature type="domain" description="Glutamyl/glutaminyl-tRNA synthetase class Ib catalytic" evidence="8">
    <location>
        <begin position="6"/>
        <end position="262"/>
    </location>
</feature>
<dbReference type="GO" id="GO:0004818">
    <property type="term" value="F:glutamate-tRNA ligase activity"/>
    <property type="evidence" value="ECO:0007669"/>
    <property type="project" value="TreeGrafter"/>
</dbReference>
<dbReference type="PANTHER" id="PTHR43311:SF1">
    <property type="entry name" value="GLUTAMYL-Q TRNA(ASP) SYNTHETASE"/>
    <property type="match status" value="1"/>
</dbReference>
<dbReference type="AlphaFoldDB" id="A0A8B2NUJ4"/>
<keyword evidence="4" id="KW-0862">Zinc</keyword>
<keyword evidence="10" id="KW-1185">Reference proteome</keyword>
<dbReference type="InterPro" id="IPR020058">
    <property type="entry name" value="Glu/Gln-tRNA-synth_Ib_cat-dom"/>
</dbReference>
<keyword evidence="7" id="KW-0648">Protein biosynthesis</keyword>
<dbReference type="InterPro" id="IPR000924">
    <property type="entry name" value="Glu/Gln-tRNA-synth"/>
</dbReference>
<protein>
    <submittedName>
        <fullName evidence="9">tRNA glutamyl-Q(34) synthetase GluQRS</fullName>
    </submittedName>
</protein>
<dbReference type="GO" id="GO:0006424">
    <property type="term" value="P:glutamyl-tRNA aminoacylation"/>
    <property type="evidence" value="ECO:0007669"/>
    <property type="project" value="TreeGrafter"/>
</dbReference>
<dbReference type="InterPro" id="IPR014729">
    <property type="entry name" value="Rossmann-like_a/b/a_fold"/>
</dbReference>
<evidence type="ECO:0000256" key="6">
    <source>
        <dbReference type="ARBA" id="ARBA00023146"/>
    </source>
</evidence>
<sequence>MAPMLRFAPSPNGPLHLGHALSAIANERMAAALDRPLRLRMEDIDRIRCRPEYEAMILEDLAWLRVVWTPPLRRQSTRFDRYATVLAELTRRGLVYPSFASRREIADHARVVGVARDPDGAPRFSGDAAVIGAEEAERRRQLGAPAAWRLDMARAVNEVGRPGWTEIGPSGAGRTAAHFDPMSWGDVVLARKETPTSYHLSVVVDDADDGISHIVRGADLLTATAVHRVLQVLLGFPTPLYHHHGLVLGEDGRKLSKSNGALGLGAMRQAGWTADMVRHEATARETPPPPLPTR</sequence>
<dbReference type="GO" id="GO:0005829">
    <property type="term" value="C:cytosol"/>
    <property type="evidence" value="ECO:0007669"/>
    <property type="project" value="TreeGrafter"/>
</dbReference>
<evidence type="ECO:0000313" key="10">
    <source>
        <dbReference type="Proteomes" id="UP000249590"/>
    </source>
</evidence>
<evidence type="ECO:0000256" key="7">
    <source>
        <dbReference type="RuleBase" id="RU363037"/>
    </source>
</evidence>
<dbReference type="Proteomes" id="UP000249590">
    <property type="component" value="Unassembled WGS sequence"/>
</dbReference>
<dbReference type="PROSITE" id="PS00178">
    <property type="entry name" value="AA_TRNA_LIGASE_I"/>
    <property type="match status" value="1"/>
</dbReference>
<dbReference type="OrthoDB" id="9807503at2"/>
<accession>A0A8B2NUJ4</accession>
<evidence type="ECO:0000256" key="5">
    <source>
        <dbReference type="ARBA" id="ARBA00022840"/>
    </source>
</evidence>
<dbReference type="RefSeq" id="WP_111342893.1">
    <property type="nucleotide sequence ID" value="NZ_JAIWKD010000001.1"/>
</dbReference>
<keyword evidence="2" id="KW-0479">Metal-binding</keyword>
<dbReference type="InterPro" id="IPR001412">
    <property type="entry name" value="aa-tRNA-synth_I_CS"/>
</dbReference>
<dbReference type="Gene3D" id="3.40.50.620">
    <property type="entry name" value="HUPs"/>
    <property type="match status" value="1"/>
</dbReference>
<comment type="caution">
    <text evidence="9">The sequence shown here is derived from an EMBL/GenBank/DDBJ whole genome shotgun (WGS) entry which is preliminary data.</text>
</comment>
<evidence type="ECO:0000259" key="8">
    <source>
        <dbReference type="Pfam" id="PF00749"/>
    </source>
</evidence>
<dbReference type="EMBL" id="QHHQ01000001">
    <property type="protein sequence ID" value="RAI03858.1"/>
    <property type="molecule type" value="Genomic_DNA"/>
</dbReference>
<dbReference type="Pfam" id="PF00749">
    <property type="entry name" value="tRNA-synt_1c"/>
    <property type="match status" value="1"/>
</dbReference>
<dbReference type="GO" id="GO:0005524">
    <property type="term" value="F:ATP binding"/>
    <property type="evidence" value="ECO:0007669"/>
    <property type="project" value="UniProtKB-KW"/>
</dbReference>
<evidence type="ECO:0000256" key="2">
    <source>
        <dbReference type="ARBA" id="ARBA00022723"/>
    </source>
</evidence>
<evidence type="ECO:0000256" key="4">
    <source>
        <dbReference type="ARBA" id="ARBA00022833"/>
    </source>
</evidence>
<comment type="similarity">
    <text evidence="7">Belongs to the class-I aminoacyl-tRNA synthetase family.</text>
</comment>
<gene>
    <name evidence="9" type="ORF">DLJ53_05145</name>
</gene>
<dbReference type="PRINTS" id="PR00987">
    <property type="entry name" value="TRNASYNTHGLU"/>
</dbReference>
<proteinExistence type="inferred from homology"/>
<keyword evidence="3 7" id="KW-0547">Nucleotide-binding</keyword>
<dbReference type="InterPro" id="IPR049940">
    <property type="entry name" value="GluQ/Sye"/>
</dbReference>
<reference evidence="9 10" key="1">
    <citation type="submission" date="2018-05" db="EMBL/GenBank/DDBJ databases">
        <title>Acuticoccus sediminis sp. nov., isolated from deep-sea sediment of Indian Ocean.</title>
        <authorList>
            <person name="Liu X."/>
            <person name="Lai Q."/>
            <person name="Du Y."/>
            <person name="Sun F."/>
            <person name="Zhang X."/>
            <person name="Wang S."/>
            <person name="Shao Z."/>
        </authorList>
    </citation>
    <scope>NUCLEOTIDE SEQUENCE [LARGE SCALE GENOMIC DNA]</scope>
    <source>
        <strain evidence="9 10">PTG4-2</strain>
    </source>
</reference>
<evidence type="ECO:0000256" key="1">
    <source>
        <dbReference type="ARBA" id="ARBA00022598"/>
    </source>
</evidence>
<name>A0A8B2NUJ4_9HYPH</name>
<dbReference type="PANTHER" id="PTHR43311">
    <property type="entry name" value="GLUTAMATE--TRNA LIGASE"/>
    <property type="match status" value="1"/>
</dbReference>
<dbReference type="SUPFAM" id="SSF52374">
    <property type="entry name" value="Nucleotidylyl transferase"/>
    <property type="match status" value="1"/>
</dbReference>
<keyword evidence="6 7" id="KW-0030">Aminoacyl-tRNA synthetase</keyword>
<keyword evidence="1 7" id="KW-0436">Ligase</keyword>
<evidence type="ECO:0000256" key="3">
    <source>
        <dbReference type="ARBA" id="ARBA00022741"/>
    </source>
</evidence>
<dbReference type="NCBIfam" id="NF004315">
    <property type="entry name" value="PRK05710.1-4"/>
    <property type="match status" value="1"/>
</dbReference>
<organism evidence="9 10">
    <name type="scientific">Acuticoccus sediminis</name>
    <dbReference type="NCBI Taxonomy" id="2184697"/>
    <lineage>
        <taxon>Bacteria</taxon>
        <taxon>Pseudomonadati</taxon>
        <taxon>Pseudomonadota</taxon>
        <taxon>Alphaproteobacteria</taxon>
        <taxon>Hyphomicrobiales</taxon>
        <taxon>Amorphaceae</taxon>
        <taxon>Acuticoccus</taxon>
    </lineage>
</organism>
<evidence type="ECO:0000313" key="9">
    <source>
        <dbReference type="EMBL" id="RAI03858.1"/>
    </source>
</evidence>
<keyword evidence="5 7" id="KW-0067">ATP-binding</keyword>